<protein>
    <submittedName>
        <fullName evidence="3">SKP1-like protein 9</fullName>
    </submittedName>
</protein>
<feature type="domain" description="SKP1 component POZ" evidence="2">
    <location>
        <begin position="10"/>
        <end position="64"/>
    </location>
</feature>
<dbReference type="AlphaFoldDB" id="A0A833QP27"/>
<comment type="caution">
    <text evidence="3">The sequence shown here is derived from an EMBL/GenBank/DDBJ whole genome shotgun (WGS) entry which is preliminary data.</text>
</comment>
<keyword evidence="4" id="KW-1185">Reference proteome</keyword>
<dbReference type="GO" id="GO:0006511">
    <property type="term" value="P:ubiquitin-dependent protein catabolic process"/>
    <property type="evidence" value="ECO:0007669"/>
    <property type="project" value="InterPro"/>
</dbReference>
<evidence type="ECO:0000313" key="3">
    <source>
        <dbReference type="EMBL" id="KAF3325567.1"/>
    </source>
</evidence>
<dbReference type="Pfam" id="PF03931">
    <property type="entry name" value="Skp1_POZ"/>
    <property type="match status" value="1"/>
</dbReference>
<evidence type="ECO:0000256" key="1">
    <source>
        <dbReference type="ARBA" id="ARBA00004906"/>
    </source>
</evidence>
<dbReference type="InterPro" id="IPR011333">
    <property type="entry name" value="SKP1/BTB/POZ_sf"/>
</dbReference>
<dbReference type="Proteomes" id="UP000623129">
    <property type="component" value="Unassembled WGS sequence"/>
</dbReference>
<dbReference type="InterPro" id="IPR016073">
    <property type="entry name" value="Skp1_comp_POZ"/>
</dbReference>
<dbReference type="EMBL" id="SWLB01000019">
    <property type="protein sequence ID" value="KAF3325567.1"/>
    <property type="molecule type" value="Genomic_DNA"/>
</dbReference>
<accession>A0A833QP27</accession>
<sequence length="126" mass="14328">MSSCRLAEQMIFLTTCDGTEFMVMATMSQKMGNLIKNGCTYINIELPNITANVLKMVMEYSEIHVFKQKRTTKPCTALDEKEIENWDKELCECRCNASSRSYYCIILSAHPGTTGSCQWKFGLKIS</sequence>
<dbReference type="SUPFAM" id="SSF54695">
    <property type="entry name" value="POZ domain"/>
    <property type="match status" value="1"/>
</dbReference>
<evidence type="ECO:0000313" key="4">
    <source>
        <dbReference type="Proteomes" id="UP000623129"/>
    </source>
</evidence>
<gene>
    <name evidence="3" type="ORF">FCM35_KLT08647</name>
</gene>
<reference evidence="3" key="1">
    <citation type="submission" date="2020-01" db="EMBL/GenBank/DDBJ databases">
        <title>Genome sequence of Kobresia littledalei, the first chromosome-level genome in the family Cyperaceae.</title>
        <authorList>
            <person name="Qu G."/>
        </authorList>
    </citation>
    <scope>NUCLEOTIDE SEQUENCE</scope>
    <source>
        <strain evidence="3">C.B.Clarke</strain>
        <tissue evidence="3">Leaf</tissue>
    </source>
</reference>
<comment type="pathway">
    <text evidence="1">Protein modification; protein ubiquitination.</text>
</comment>
<evidence type="ECO:0000259" key="2">
    <source>
        <dbReference type="Pfam" id="PF03931"/>
    </source>
</evidence>
<dbReference type="Gene3D" id="3.30.710.10">
    <property type="entry name" value="Potassium Channel Kv1.1, Chain A"/>
    <property type="match status" value="1"/>
</dbReference>
<organism evidence="3 4">
    <name type="scientific">Carex littledalei</name>
    <dbReference type="NCBI Taxonomy" id="544730"/>
    <lineage>
        <taxon>Eukaryota</taxon>
        <taxon>Viridiplantae</taxon>
        <taxon>Streptophyta</taxon>
        <taxon>Embryophyta</taxon>
        <taxon>Tracheophyta</taxon>
        <taxon>Spermatophyta</taxon>
        <taxon>Magnoliopsida</taxon>
        <taxon>Liliopsida</taxon>
        <taxon>Poales</taxon>
        <taxon>Cyperaceae</taxon>
        <taxon>Cyperoideae</taxon>
        <taxon>Cariceae</taxon>
        <taxon>Carex</taxon>
        <taxon>Carex subgen. Euthyceras</taxon>
    </lineage>
</organism>
<proteinExistence type="predicted"/>
<name>A0A833QP27_9POAL</name>